<dbReference type="AlphaFoldDB" id="A0AAE1MY58"/>
<dbReference type="InterPro" id="IPR000073">
    <property type="entry name" value="AB_hydrolase_1"/>
</dbReference>
<keyword evidence="3" id="KW-1185">Reference proteome</keyword>
<sequence>MANDDSAIEYQEEYVKNSRGMNLMTCRWVCEKEESKALVFLCHGYAMECTVTMKDAGRRLAKAGFEVYGIDYEGHGKSEGLAGYVGDFDNVIEDCSNYFTSICEKEENKKKMRYLVGESMGGALALLLHRKMPNFWDGAILVAPMCKIADEMKPSPLVIKILTALSNIIPTWKLIPTQDIIDAACKDPKVREQIRNNPLCYKGRPRLKTGSELFRVSTQLEQTLHEVSLPFLVLHGEEDKVTDKSVSMQLHKVASSKDKTIKLYPGMWHALLIGEPPENLNIVYKDIVDWLDDKCKYGNTRLERELKTQNEDNPKVDP</sequence>
<protein>
    <recommendedName>
        <fullName evidence="1">Serine aminopeptidase S33 domain-containing protein</fullName>
    </recommendedName>
</protein>
<evidence type="ECO:0000313" key="3">
    <source>
        <dbReference type="Proteomes" id="UP001293593"/>
    </source>
</evidence>
<organism evidence="2 3">
    <name type="scientific">Acacia crassicarpa</name>
    <name type="common">northern wattle</name>
    <dbReference type="NCBI Taxonomy" id="499986"/>
    <lineage>
        <taxon>Eukaryota</taxon>
        <taxon>Viridiplantae</taxon>
        <taxon>Streptophyta</taxon>
        <taxon>Embryophyta</taxon>
        <taxon>Tracheophyta</taxon>
        <taxon>Spermatophyta</taxon>
        <taxon>Magnoliopsida</taxon>
        <taxon>eudicotyledons</taxon>
        <taxon>Gunneridae</taxon>
        <taxon>Pentapetalae</taxon>
        <taxon>rosids</taxon>
        <taxon>fabids</taxon>
        <taxon>Fabales</taxon>
        <taxon>Fabaceae</taxon>
        <taxon>Caesalpinioideae</taxon>
        <taxon>mimosoid clade</taxon>
        <taxon>Acacieae</taxon>
        <taxon>Acacia</taxon>
    </lineage>
</organism>
<reference evidence="2" key="1">
    <citation type="submission" date="2023-10" db="EMBL/GenBank/DDBJ databases">
        <title>Chromosome-level genome of the transformable northern wattle, Acacia crassicarpa.</title>
        <authorList>
            <person name="Massaro I."/>
            <person name="Sinha N.R."/>
            <person name="Poethig S."/>
            <person name="Leichty A.R."/>
        </authorList>
    </citation>
    <scope>NUCLEOTIDE SEQUENCE</scope>
    <source>
        <strain evidence="2">Acra3RX</strain>
        <tissue evidence="2">Leaf</tissue>
    </source>
</reference>
<dbReference type="Gene3D" id="3.40.50.1820">
    <property type="entry name" value="alpha/beta hydrolase"/>
    <property type="match status" value="1"/>
</dbReference>
<comment type="caution">
    <text evidence="2">The sequence shown here is derived from an EMBL/GenBank/DDBJ whole genome shotgun (WGS) entry which is preliminary data.</text>
</comment>
<dbReference type="EMBL" id="JAWXYG010000002">
    <property type="protein sequence ID" value="KAK4279458.1"/>
    <property type="molecule type" value="Genomic_DNA"/>
</dbReference>
<dbReference type="PRINTS" id="PR00111">
    <property type="entry name" value="ABHYDROLASE"/>
</dbReference>
<name>A0AAE1MY58_9FABA</name>
<dbReference type="FunFam" id="3.40.50.1820:FF:000036">
    <property type="entry name" value="Alpha/beta-Hydrolases superfamily protein"/>
    <property type="match status" value="1"/>
</dbReference>
<feature type="domain" description="Serine aminopeptidase S33" evidence="1">
    <location>
        <begin position="34"/>
        <end position="275"/>
    </location>
</feature>
<dbReference type="Proteomes" id="UP001293593">
    <property type="component" value="Unassembled WGS sequence"/>
</dbReference>
<dbReference type="PANTHER" id="PTHR11614">
    <property type="entry name" value="PHOSPHOLIPASE-RELATED"/>
    <property type="match status" value="1"/>
</dbReference>
<accession>A0AAE1MY58</accession>
<evidence type="ECO:0000259" key="1">
    <source>
        <dbReference type="Pfam" id="PF12146"/>
    </source>
</evidence>
<evidence type="ECO:0000313" key="2">
    <source>
        <dbReference type="EMBL" id="KAK4279458.1"/>
    </source>
</evidence>
<gene>
    <name evidence="2" type="ORF">QN277_011239</name>
</gene>
<proteinExistence type="predicted"/>
<dbReference type="InterPro" id="IPR029058">
    <property type="entry name" value="AB_hydrolase_fold"/>
</dbReference>
<dbReference type="InterPro" id="IPR022742">
    <property type="entry name" value="Hydrolase_4"/>
</dbReference>
<dbReference type="SUPFAM" id="SSF53474">
    <property type="entry name" value="alpha/beta-Hydrolases"/>
    <property type="match status" value="1"/>
</dbReference>
<dbReference type="InterPro" id="IPR051044">
    <property type="entry name" value="MAG_DAG_Lipase"/>
</dbReference>
<dbReference type="Pfam" id="PF12146">
    <property type="entry name" value="Hydrolase_4"/>
    <property type="match status" value="1"/>
</dbReference>